<protein>
    <submittedName>
        <fullName evidence="5">Uncharacterized protein</fullName>
    </submittedName>
</protein>
<dbReference type="EMBL" id="DXDA01000068">
    <property type="protein sequence ID" value="HIY69548.1"/>
    <property type="molecule type" value="Genomic_DNA"/>
</dbReference>
<sequence>MSNRKPMAPAKILLTLLAVLLSGRAVNGQSRTFWWPEQQAAERYVTCRLPAGRAEAVLAQSVAGLAARAVNDGRFNRMVWVECNRPVYEKWLKNTRRTLGIRSDGYKDVWQLVSLLKKKGIIKGYVLYSQENESLNPATVHAGIRDAVLIEESLRNRADGMGLQMLYDARNESQQACWQEAGEKLNHRLVLAMKPQLAFNRDLAIAHRAMVYYGVDSVYREILSRAEPLTPVVGWNAGPESDHVAPPSEYALFNTASDYCSNLTFLSAGAKEARLDKARRIDPRKIDFAQPGSYHAFMMSDGDNMQWTMDAFFSREYYRSPAYGRVPVNWTTCSANISQMSPATWNEIVRQQKEGTTLVEFSGGYQYPDCFAKEYPDRWEKLRRFARQTGEHMNHLGISVLNLMMLHDVSSEEALQVYKIYAEEIKGLTGIVVLQYNPYHAGHGAIYWVKDRDGVEIPVVTPHYSLWGKIAGEGFGRPDQIADRINAAAENEESLGWTIVHAWSRYAKDGAGNIVDAKDEDRAAVRGVAAVEWCMERLAPSVHVVSLEEVLWRIRMKHDPDATRKIIDNL</sequence>
<dbReference type="Pfam" id="PF20958">
    <property type="entry name" value="GxGYxYP_N_3rd"/>
    <property type="match status" value="1"/>
</dbReference>
<dbReference type="PANTHER" id="PTHR37321:SF1">
    <property type="entry name" value="EXPORTED PROTEIN"/>
    <property type="match status" value="1"/>
</dbReference>
<evidence type="ECO:0000256" key="1">
    <source>
        <dbReference type="SAM" id="SignalP"/>
    </source>
</evidence>
<dbReference type="AlphaFoldDB" id="A0A9D1Z1A0"/>
<name>A0A9D1Z1A0_9BACT</name>
<comment type="caution">
    <text evidence="5">The sequence shown here is derived from an EMBL/GenBank/DDBJ whole genome shotgun (WGS) entry which is preliminary data.</text>
</comment>
<feature type="signal peptide" evidence="1">
    <location>
        <begin position="1"/>
        <end position="27"/>
    </location>
</feature>
<dbReference type="InterPro" id="IPR038410">
    <property type="entry name" value="GxGYxYP_C_sf"/>
</dbReference>
<reference evidence="5" key="1">
    <citation type="journal article" date="2021" name="PeerJ">
        <title>Extensive microbial diversity within the chicken gut microbiome revealed by metagenomics and culture.</title>
        <authorList>
            <person name="Gilroy R."/>
            <person name="Ravi A."/>
            <person name="Getino M."/>
            <person name="Pursley I."/>
            <person name="Horton D.L."/>
            <person name="Alikhan N.F."/>
            <person name="Baker D."/>
            <person name="Gharbi K."/>
            <person name="Hall N."/>
            <person name="Watson M."/>
            <person name="Adriaenssens E.M."/>
            <person name="Foster-Nyarko E."/>
            <person name="Jarju S."/>
            <person name="Secka A."/>
            <person name="Antonio M."/>
            <person name="Oren A."/>
            <person name="Chaudhuri R.R."/>
            <person name="La Ragione R."/>
            <person name="Hildebrand F."/>
            <person name="Pallen M.J."/>
        </authorList>
    </citation>
    <scope>NUCLEOTIDE SEQUENCE</scope>
    <source>
        <strain evidence="5">5134</strain>
    </source>
</reference>
<dbReference type="Proteomes" id="UP000886844">
    <property type="component" value="Unassembled WGS sequence"/>
</dbReference>
<organism evidence="5 6">
    <name type="scientific">Candidatus Alistipes intestinigallinarum</name>
    <dbReference type="NCBI Taxonomy" id="2838440"/>
    <lineage>
        <taxon>Bacteria</taxon>
        <taxon>Pseudomonadati</taxon>
        <taxon>Bacteroidota</taxon>
        <taxon>Bacteroidia</taxon>
        <taxon>Bacteroidales</taxon>
        <taxon>Rikenellaceae</taxon>
        <taxon>Alistipes</taxon>
    </lineage>
</organism>
<evidence type="ECO:0000259" key="3">
    <source>
        <dbReference type="Pfam" id="PF20957"/>
    </source>
</evidence>
<dbReference type="InterPro" id="IPR048309">
    <property type="entry name" value="GxGYxYP_N_3rd"/>
</dbReference>
<feature type="domain" description="GxGYxYP putative glycoside hydrolase second N-terminal" evidence="3">
    <location>
        <begin position="122"/>
        <end position="175"/>
    </location>
</feature>
<dbReference type="Pfam" id="PF20957">
    <property type="entry name" value="GxGYxYP_N_2nd"/>
    <property type="match status" value="1"/>
</dbReference>
<evidence type="ECO:0000313" key="5">
    <source>
        <dbReference type="EMBL" id="HIY69548.1"/>
    </source>
</evidence>
<evidence type="ECO:0000313" key="6">
    <source>
        <dbReference type="Proteomes" id="UP000886844"/>
    </source>
</evidence>
<gene>
    <name evidence="5" type="ORF">H9828_09045</name>
</gene>
<accession>A0A9D1Z1A0</accession>
<reference evidence="5" key="2">
    <citation type="submission" date="2021-04" db="EMBL/GenBank/DDBJ databases">
        <authorList>
            <person name="Gilroy R."/>
        </authorList>
    </citation>
    <scope>NUCLEOTIDE SEQUENCE</scope>
    <source>
        <strain evidence="5">5134</strain>
    </source>
</reference>
<dbReference type="Pfam" id="PF14323">
    <property type="entry name" value="GxGYxYP_C"/>
    <property type="match status" value="1"/>
</dbReference>
<dbReference type="InterPro" id="IPR048310">
    <property type="entry name" value="GxGYxYP_N_2nd"/>
</dbReference>
<feature type="chain" id="PRO_5039718425" evidence="1">
    <location>
        <begin position="28"/>
        <end position="570"/>
    </location>
</feature>
<dbReference type="PANTHER" id="PTHR37321">
    <property type="entry name" value="EXPORTED PROTEIN-RELATED"/>
    <property type="match status" value="1"/>
</dbReference>
<dbReference type="Gene3D" id="3.20.20.490">
    <property type="entry name" value="GxGYxYP glycoside hydrolase, C-terminal domain"/>
    <property type="match status" value="1"/>
</dbReference>
<dbReference type="InterPro" id="IPR025832">
    <property type="entry name" value="GxGYxYP_C"/>
</dbReference>
<keyword evidence="1" id="KW-0732">Signal</keyword>
<evidence type="ECO:0000259" key="2">
    <source>
        <dbReference type="Pfam" id="PF14323"/>
    </source>
</evidence>
<feature type="domain" description="GxGYxYP putative glycoside hydrolase C-terminal" evidence="2">
    <location>
        <begin position="294"/>
        <end position="493"/>
    </location>
</feature>
<proteinExistence type="predicted"/>
<feature type="domain" description="GxGYxYP putative glycoside hydrolase third N-terminal" evidence="4">
    <location>
        <begin position="187"/>
        <end position="267"/>
    </location>
</feature>
<evidence type="ECO:0000259" key="4">
    <source>
        <dbReference type="Pfam" id="PF20958"/>
    </source>
</evidence>